<reference evidence="1 2" key="1">
    <citation type="journal article" date="2018" name="Nat. Ecol. Evol.">
        <title>Pezizomycetes genomes reveal the molecular basis of ectomycorrhizal truffle lifestyle.</title>
        <authorList>
            <person name="Murat C."/>
            <person name="Payen T."/>
            <person name="Noel B."/>
            <person name="Kuo A."/>
            <person name="Morin E."/>
            <person name="Chen J."/>
            <person name="Kohler A."/>
            <person name="Krizsan K."/>
            <person name="Balestrini R."/>
            <person name="Da Silva C."/>
            <person name="Montanini B."/>
            <person name="Hainaut M."/>
            <person name="Levati E."/>
            <person name="Barry K.W."/>
            <person name="Belfiori B."/>
            <person name="Cichocki N."/>
            <person name="Clum A."/>
            <person name="Dockter R.B."/>
            <person name="Fauchery L."/>
            <person name="Guy J."/>
            <person name="Iotti M."/>
            <person name="Le Tacon F."/>
            <person name="Lindquist E.A."/>
            <person name="Lipzen A."/>
            <person name="Malagnac F."/>
            <person name="Mello A."/>
            <person name="Molinier V."/>
            <person name="Miyauchi S."/>
            <person name="Poulain J."/>
            <person name="Riccioni C."/>
            <person name="Rubini A."/>
            <person name="Sitrit Y."/>
            <person name="Splivallo R."/>
            <person name="Traeger S."/>
            <person name="Wang M."/>
            <person name="Zifcakova L."/>
            <person name="Wipf D."/>
            <person name="Zambonelli A."/>
            <person name="Paolocci F."/>
            <person name="Nowrousian M."/>
            <person name="Ottonello S."/>
            <person name="Baldrian P."/>
            <person name="Spatafora J.W."/>
            <person name="Henrissat B."/>
            <person name="Nagy L.G."/>
            <person name="Aury J.M."/>
            <person name="Wincker P."/>
            <person name="Grigoriev I.V."/>
            <person name="Bonfante P."/>
            <person name="Martin F.M."/>
        </authorList>
    </citation>
    <scope>NUCLEOTIDE SEQUENCE [LARGE SCALE GENOMIC DNA]</scope>
    <source>
        <strain evidence="1 2">120613-1</strain>
    </source>
</reference>
<dbReference type="EMBL" id="ML120367">
    <property type="protein sequence ID" value="RPB02542.1"/>
    <property type="molecule type" value="Genomic_DNA"/>
</dbReference>
<dbReference type="STRING" id="1336337.A0A3N4K023"/>
<dbReference type="Proteomes" id="UP000276215">
    <property type="component" value="Unassembled WGS sequence"/>
</dbReference>
<evidence type="ECO:0000313" key="2">
    <source>
        <dbReference type="Proteomes" id="UP000276215"/>
    </source>
</evidence>
<proteinExistence type="predicted"/>
<dbReference type="Gene3D" id="3.30.420.10">
    <property type="entry name" value="Ribonuclease H-like superfamily/Ribonuclease H"/>
    <property type="match status" value="1"/>
</dbReference>
<name>A0A3N4K023_9PEZI</name>
<dbReference type="OrthoDB" id="5358018at2759"/>
<accession>A0A3N4K023</accession>
<evidence type="ECO:0000313" key="1">
    <source>
        <dbReference type="EMBL" id="RPB02542.1"/>
    </source>
</evidence>
<sequence length="90" mass="11232">MFKFILKSENKLVRLKYYMERKEWGIDEWRNYSFTDEMSIEVDGLFGLNLVWREKKETWHDDCIECKKKQGESMMCWGMIRWGWKEPFYV</sequence>
<dbReference type="AlphaFoldDB" id="A0A3N4K023"/>
<dbReference type="InterPro" id="IPR036397">
    <property type="entry name" value="RNaseH_sf"/>
</dbReference>
<dbReference type="GO" id="GO:0003676">
    <property type="term" value="F:nucleic acid binding"/>
    <property type="evidence" value="ECO:0007669"/>
    <property type="project" value="InterPro"/>
</dbReference>
<gene>
    <name evidence="1" type="ORF">L873DRAFT_1876207</name>
</gene>
<organism evidence="1 2">
    <name type="scientific">Choiromyces venosus 120613-1</name>
    <dbReference type="NCBI Taxonomy" id="1336337"/>
    <lineage>
        <taxon>Eukaryota</taxon>
        <taxon>Fungi</taxon>
        <taxon>Dikarya</taxon>
        <taxon>Ascomycota</taxon>
        <taxon>Pezizomycotina</taxon>
        <taxon>Pezizomycetes</taxon>
        <taxon>Pezizales</taxon>
        <taxon>Tuberaceae</taxon>
        <taxon>Choiromyces</taxon>
    </lineage>
</organism>
<keyword evidence="2" id="KW-1185">Reference proteome</keyword>
<protein>
    <submittedName>
        <fullName evidence="1">Uncharacterized protein</fullName>
    </submittedName>
</protein>